<accession>A0A5E4QYH5</accession>
<dbReference type="AlphaFoldDB" id="A0A5E4QYH5"/>
<dbReference type="Proteomes" id="UP000324832">
    <property type="component" value="Unassembled WGS sequence"/>
</dbReference>
<keyword evidence="3" id="KW-1185">Reference proteome</keyword>
<gene>
    <name evidence="2" type="ORF">LSINAPIS_LOCUS12849</name>
</gene>
<evidence type="ECO:0000313" key="2">
    <source>
        <dbReference type="EMBL" id="VVD02692.1"/>
    </source>
</evidence>
<proteinExistence type="predicted"/>
<feature type="transmembrane region" description="Helical" evidence="1">
    <location>
        <begin position="42"/>
        <end position="63"/>
    </location>
</feature>
<feature type="transmembrane region" description="Helical" evidence="1">
    <location>
        <begin position="69"/>
        <end position="89"/>
    </location>
</feature>
<evidence type="ECO:0000256" key="1">
    <source>
        <dbReference type="SAM" id="Phobius"/>
    </source>
</evidence>
<dbReference type="EMBL" id="FZQP02006221">
    <property type="protein sequence ID" value="VVD02692.1"/>
    <property type="molecule type" value="Genomic_DNA"/>
</dbReference>
<name>A0A5E4QYH5_9NEOP</name>
<keyword evidence="1" id="KW-0472">Membrane</keyword>
<protein>
    <submittedName>
        <fullName evidence="2">Uncharacterized protein</fullName>
    </submittedName>
</protein>
<reference evidence="2 3" key="1">
    <citation type="submission" date="2017-07" db="EMBL/GenBank/DDBJ databases">
        <authorList>
            <person name="Talla V."/>
            <person name="Backstrom N."/>
        </authorList>
    </citation>
    <scope>NUCLEOTIDE SEQUENCE [LARGE SCALE GENOMIC DNA]</scope>
</reference>
<sequence>MVLSILSLVLKFISLICVIAVAGLWAGADIDTRPKNRDEQTLLGGVVWSQIILPVGLIISMLSDNDMGIMVHGYFLFIGSFLLVITGVLEIE</sequence>
<feature type="non-terminal residue" evidence="2">
    <location>
        <position position="92"/>
    </location>
</feature>
<evidence type="ECO:0000313" key="3">
    <source>
        <dbReference type="Proteomes" id="UP000324832"/>
    </source>
</evidence>
<keyword evidence="1" id="KW-0812">Transmembrane</keyword>
<feature type="transmembrane region" description="Helical" evidence="1">
    <location>
        <begin position="12"/>
        <end position="30"/>
    </location>
</feature>
<keyword evidence="1" id="KW-1133">Transmembrane helix</keyword>
<organism evidence="2 3">
    <name type="scientific">Leptidea sinapis</name>
    <dbReference type="NCBI Taxonomy" id="189913"/>
    <lineage>
        <taxon>Eukaryota</taxon>
        <taxon>Metazoa</taxon>
        <taxon>Ecdysozoa</taxon>
        <taxon>Arthropoda</taxon>
        <taxon>Hexapoda</taxon>
        <taxon>Insecta</taxon>
        <taxon>Pterygota</taxon>
        <taxon>Neoptera</taxon>
        <taxon>Endopterygota</taxon>
        <taxon>Lepidoptera</taxon>
        <taxon>Glossata</taxon>
        <taxon>Ditrysia</taxon>
        <taxon>Papilionoidea</taxon>
        <taxon>Pieridae</taxon>
        <taxon>Dismorphiinae</taxon>
        <taxon>Leptidea</taxon>
    </lineage>
</organism>